<name>A0A2W1N480_9FLAO</name>
<dbReference type="PANTHER" id="PTHR30069">
    <property type="entry name" value="TONB-DEPENDENT OUTER MEMBRANE RECEPTOR"/>
    <property type="match status" value="1"/>
</dbReference>
<evidence type="ECO:0000256" key="7">
    <source>
        <dbReference type="ARBA" id="ARBA00023237"/>
    </source>
</evidence>
<dbReference type="PANTHER" id="PTHR30069:SF29">
    <property type="entry name" value="HEMOGLOBIN AND HEMOGLOBIN-HAPTOGLOBIN-BINDING PROTEIN 1-RELATED"/>
    <property type="match status" value="1"/>
</dbReference>
<dbReference type="RefSeq" id="WP_111061300.1">
    <property type="nucleotide sequence ID" value="NZ_JBHUCU010000007.1"/>
</dbReference>
<dbReference type="OrthoDB" id="9762903at2"/>
<evidence type="ECO:0000259" key="8">
    <source>
        <dbReference type="Pfam" id="PF07715"/>
    </source>
</evidence>
<protein>
    <recommendedName>
        <fullName evidence="8">TonB-dependent receptor plug domain-containing protein</fullName>
    </recommendedName>
</protein>
<evidence type="ECO:0000256" key="6">
    <source>
        <dbReference type="ARBA" id="ARBA00023136"/>
    </source>
</evidence>
<evidence type="ECO:0000313" key="9">
    <source>
        <dbReference type="EMBL" id="PZE18400.1"/>
    </source>
</evidence>
<organism evidence="9 10">
    <name type="scientific">Putridiphycobacter roseus</name>
    <dbReference type="NCBI Taxonomy" id="2219161"/>
    <lineage>
        <taxon>Bacteria</taxon>
        <taxon>Pseudomonadati</taxon>
        <taxon>Bacteroidota</taxon>
        <taxon>Flavobacteriia</taxon>
        <taxon>Flavobacteriales</taxon>
        <taxon>Crocinitomicaceae</taxon>
        <taxon>Putridiphycobacter</taxon>
    </lineage>
</organism>
<dbReference type="Gene3D" id="2.40.170.20">
    <property type="entry name" value="TonB-dependent receptor, beta-barrel domain"/>
    <property type="match status" value="1"/>
</dbReference>
<evidence type="ECO:0000256" key="5">
    <source>
        <dbReference type="ARBA" id="ARBA00022729"/>
    </source>
</evidence>
<sequence length="659" mass="74644">MKLLLLNISIAIGCPFIGFGQFRDTLKTVEIFAKADSIHTFSVINSAVPLYQFNAEKLLNIGVRDVGEALKQVPGANIKDYGGIGGVSTISFRSLGANHTSVELDDFILPSLQSGAVNLNQFNIFGVDKLALSTGQVQHNTASAAAYQKANLISIFSTIGSKPKYQTEIQAMGGYQTIQLGQIGLLIKQRINKKFTIGIQAMGREGQGAYTFKYKNVDSTYVAKRSASNLKNYQVRGVLQYHHKKQHLLLSSSWNQQSQKLPGAVILYNPFNHQFLSQNQTNTQLKYHFDNSKHYFGAQSFYRNGTTLYTDSAYLNSLGYLQNTYNIKEKGAGVMYRYFLGSKTQSVFIGSDFVSGSLNGSQYSATPHRRELISVIGFTKWLYRFKIQSNLTHQYIKDESLTQVNNYDKLSPLIAIAYLPFHQEKIRFRAHYKNTYRLPSFNDLYYNLIGNKNLQPENVTAINTGITYSKKWPATALEISIDAYQNQITNKIVAIPTQNLFNWSIQNIGNVKATGMDISLQILKKFQNFTVITNIGQNLNKSVDQTPENIFSYGHQIPYTPTYNATYNLALVLKAHYFNINMMHTGSRYTLNQNITENYLPGFIDLSISYSYKYSLKKYSDLSFYIHLNNIIGKNYEVIKSFPMPGRHVIFKLIFNLKK</sequence>
<comment type="caution">
    <text evidence="9">The sequence shown here is derived from an EMBL/GenBank/DDBJ whole genome shotgun (WGS) entry which is preliminary data.</text>
</comment>
<dbReference type="InterPro" id="IPR036942">
    <property type="entry name" value="Beta-barrel_TonB_sf"/>
</dbReference>
<dbReference type="SUPFAM" id="SSF56935">
    <property type="entry name" value="Porins"/>
    <property type="match status" value="1"/>
</dbReference>
<dbReference type="AlphaFoldDB" id="A0A2W1N480"/>
<reference evidence="9 10" key="1">
    <citation type="submission" date="2018-06" db="EMBL/GenBank/DDBJ databases">
        <title>The draft genome sequence of Crocinitomix sp. SM1701.</title>
        <authorList>
            <person name="Zhang X."/>
        </authorList>
    </citation>
    <scope>NUCLEOTIDE SEQUENCE [LARGE SCALE GENOMIC DNA]</scope>
    <source>
        <strain evidence="9 10">SM1701</strain>
    </source>
</reference>
<dbReference type="GO" id="GO:0015344">
    <property type="term" value="F:siderophore uptake transmembrane transporter activity"/>
    <property type="evidence" value="ECO:0007669"/>
    <property type="project" value="TreeGrafter"/>
</dbReference>
<dbReference type="EMBL" id="QKSB01000001">
    <property type="protein sequence ID" value="PZE18400.1"/>
    <property type="molecule type" value="Genomic_DNA"/>
</dbReference>
<dbReference type="Proteomes" id="UP000249248">
    <property type="component" value="Unassembled WGS sequence"/>
</dbReference>
<dbReference type="GO" id="GO:0009279">
    <property type="term" value="C:cell outer membrane"/>
    <property type="evidence" value="ECO:0007669"/>
    <property type="project" value="UniProtKB-SubCell"/>
</dbReference>
<evidence type="ECO:0000256" key="4">
    <source>
        <dbReference type="ARBA" id="ARBA00022692"/>
    </source>
</evidence>
<keyword evidence="6" id="KW-0472">Membrane</keyword>
<evidence type="ECO:0000256" key="3">
    <source>
        <dbReference type="ARBA" id="ARBA00022452"/>
    </source>
</evidence>
<evidence type="ECO:0000313" key="10">
    <source>
        <dbReference type="Proteomes" id="UP000249248"/>
    </source>
</evidence>
<dbReference type="InterPro" id="IPR039426">
    <property type="entry name" value="TonB-dep_rcpt-like"/>
</dbReference>
<evidence type="ECO:0000256" key="2">
    <source>
        <dbReference type="ARBA" id="ARBA00022448"/>
    </source>
</evidence>
<comment type="subcellular location">
    <subcellularLocation>
        <location evidence="1">Cell outer membrane</location>
        <topology evidence="1">Multi-pass membrane protein</topology>
    </subcellularLocation>
</comment>
<keyword evidence="2" id="KW-0813">Transport</keyword>
<evidence type="ECO:0000256" key="1">
    <source>
        <dbReference type="ARBA" id="ARBA00004571"/>
    </source>
</evidence>
<proteinExistence type="predicted"/>
<keyword evidence="5" id="KW-0732">Signal</keyword>
<dbReference type="InterPro" id="IPR037066">
    <property type="entry name" value="Plug_dom_sf"/>
</dbReference>
<gene>
    <name evidence="9" type="ORF">DNU06_00760</name>
</gene>
<dbReference type="GO" id="GO:0044718">
    <property type="term" value="P:siderophore transmembrane transport"/>
    <property type="evidence" value="ECO:0007669"/>
    <property type="project" value="TreeGrafter"/>
</dbReference>
<feature type="domain" description="TonB-dependent receptor plug" evidence="8">
    <location>
        <begin position="46"/>
        <end position="135"/>
    </location>
</feature>
<dbReference type="Pfam" id="PF07715">
    <property type="entry name" value="Plug"/>
    <property type="match status" value="1"/>
</dbReference>
<keyword evidence="7" id="KW-0998">Cell outer membrane</keyword>
<keyword evidence="3" id="KW-1134">Transmembrane beta strand</keyword>
<keyword evidence="10" id="KW-1185">Reference proteome</keyword>
<dbReference type="InterPro" id="IPR012910">
    <property type="entry name" value="Plug_dom"/>
</dbReference>
<accession>A0A2W1N480</accession>
<keyword evidence="4" id="KW-0812">Transmembrane</keyword>
<dbReference type="Gene3D" id="2.170.130.10">
    <property type="entry name" value="TonB-dependent receptor, plug domain"/>
    <property type="match status" value="1"/>
</dbReference>